<dbReference type="Proteomes" id="UP001408356">
    <property type="component" value="Unassembled WGS sequence"/>
</dbReference>
<proteinExistence type="predicted"/>
<reference evidence="2 3" key="1">
    <citation type="journal article" date="2024" name="J. Plant Pathol.">
        <title>Sequence and assembly of the genome of Seiridium unicorne, isolate CBS 538.82, causal agent of cypress canker disease.</title>
        <authorList>
            <person name="Scali E."/>
            <person name="Rocca G.D."/>
            <person name="Danti R."/>
            <person name="Garbelotto M."/>
            <person name="Barberini S."/>
            <person name="Baroncelli R."/>
            <person name="Emiliani G."/>
        </authorList>
    </citation>
    <scope>NUCLEOTIDE SEQUENCE [LARGE SCALE GENOMIC DNA]</scope>
    <source>
        <strain evidence="2 3">BM-138-508</strain>
    </source>
</reference>
<dbReference type="EMBL" id="JARVKF010000090">
    <property type="protein sequence ID" value="KAK9423179.1"/>
    <property type="molecule type" value="Genomic_DNA"/>
</dbReference>
<protein>
    <submittedName>
        <fullName evidence="2">Het domain-containing protein</fullName>
    </submittedName>
</protein>
<dbReference type="Pfam" id="PF06985">
    <property type="entry name" value="HET"/>
    <property type="match status" value="1"/>
</dbReference>
<accession>A0ABR2V9E2</accession>
<evidence type="ECO:0000259" key="1">
    <source>
        <dbReference type="Pfam" id="PF06985"/>
    </source>
</evidence>
<dbReference type="PANTHER" id="PTHR33112">
    <property type="entry name" value="DOMAIN PROTEIN, PUTATIVE-RELATED"/>
    <property type="match status" value="1"/>
</dbReference>
<feature type="domain" description="Heterokaryon incompatibility" evidence="1">
    <location>
        <begin position="198"/>
        <end position="272"/>
    </location>
</feature>
<name>A0ABR2V9E2_9PEZI</name>
<evidence type="ECO:0000313" key="2">
    <source>
        <dbReference type="EMBL" id="KAK9423179.1"/>
    </source>
</evidence>
<sequence length="287" mass="32824">MSAITRARKNLRKGHARWRCGACLFELPNHVMLIPEDTPFNAIRLPALESEMEQKFLKQPLIVISAERGCVRCRLMMGFSQVSGSMRLVWARGTIQSWGIGPKGGVQFFIPEDEVELKYPFSFHPFVDHGGFPSGDTGSTEALRKALAWMHKCCHEHQACAQSFKATQMPKRILFIKDMGLRDIRLIEDADMLPSEPYVCLSHRWMPETLLARLTKERSQTFQQGIPKELLYPLLVDALKATFFLGFKYIWIDCLCIYQDDLEDWSSSSGNVDNLRTGCIDYLRSVL</sequence>
<comment type="caution">
    <text evidence="2">The sequence shown here is derived from an EMBL/GenBank/DDBJ whole genome shotgun (WGS) entry which is preliminary data.</text>
</comment>
<dbReference type="InterPro" id="IPR010730">
    <property type="entry name" value="HET"/>
</dbReference>
<gene>
    <name evidence="2" type="ORF">SUNI508_04473</name>
</gene>
<dbReference type="PANTHER" id="PTHR33112:SF16">
    <property type="entry name" value="HETEROKARYON INCOMPATIBILITY DOMAIN-CONTAINING PROTEIN"/>
    <property type="match status" value="1"/>
</dbReference>
<keyword evidence="3" id="KW-1185">Reference proteome</keyword>
<organism evidence="2 3">
    <name type="scientific">Seiridium unicorne</name>
    <dbReference type="NCBI Taxonomy" id="138068"/>
    <lineage>
        <taxon>Eukaryota</taxon>
        <taxon>Fungi</taxon>
        <taxon>Dikarya</taxon>
        <taxon>Ascomycota</taxon>
        <taxon>Pezizomycotina</taxon>
        <taxon>Sordariomycetes</taxon>
        <taxon>Xylariomycetidae</taxon>
        <taxon>Amphisphaeriales</taxon>
        <taxon>Sporocadaceae</taxon>
        <taxon>Seiridium</taxon>
    </lineage>
</organism>
<evidence type="ECO:0000313" key="3">
    <source>
        <dbReference type="Proteomes" id="UP001408356"/>
    </source>
</evidence>